<protein>
    <submittedName>
        <fullName evidence="1">Glycosyltransferase</fullName>
    </submittedName>
</protein>
<keyword evidence="2" id="KW-1185">Reference proteome</keyword>
<sequence length="757" mass="87932">MDRTEGLIDFFHNDKNSLFKISTDEVRDVVSLCIIVLARDDYKEILKVKAFELLCSIAREDFFPLKERWTLYWILQRNYFVSELFDECGQTLEEVYAAIYLKIENAMPASLIEGDKVQEEQDVIVIITDQFLDLKHAPTRRVLDYAYTIQKRLGISVTIINDSGFHLENFPYMNFNATASFAEGYNRINELPYKGEKFSFYQVPVTMPDLQEIANVIYNIKKLSPRLVLNVGGSSFTSDLCRHFVRTATIACTTAMPVSMADYLVLNRQLRDTDKKKIERLQPWQKVVEAVFNYIMPDENTLRFYTRKEFGVAEDEWLIVSAGNRMQEEMDDEFLEMVDRVLGELPNSHFMVIGEIFEEEQIADKFTNREKLSFTGDVEDGSQAIRLADVYIQPNRKGGGRAAFEAMYHGIPVITTRYGDAWDVCGKEFGVGSYQEMEERLKSYYKDGELYNSMREKSRERSLELEDMKGMFEKLFSNIGVEYQQGDRFVDELKFYNIFAKKKDEDFGTELKEKVVNLENKLDQLTHLAYVTERRSRDNEFAVVFNSTINGSEWLKEVSLSPGRVAISYQGLYVLYRSLDEFRPKRILEIGLGQSTRVIGAYAEYFHAQHYIVEHDKDWIEFFLDKHGEKKDTEIVWLERKETIYKGRWVHTTAPIKYYDKFAETLTDKIFDFIFVDGPQGSEEYSRVDIMEILPECLADSFVIMVDDSERPGERKTIGAILGILEKEEIAYSICEIDGMKNTVLIVSEDLGFLCSI</sequence>
<name>A0AC61RT76_9FIRM</name>
<evidence type="ECO:0000313" key="1">
    <source>
        <dbReference type="EMBL" id="TGY95120.1"/>
    </source>
</evidence>
<reference evidence="1" key="1">
    <citation type="submission" date="2019-04" db="EMBL/GenBank/DDBJ databases">
        <title>Microbes associate with the intestines of laboratory mice.</title>
        <authorList>
            <person name="Navarre W."/>
            <person name="Wong E."/>
            <person name="Huang K."/>
            <person name="Tropini C."/>
            <person name="Ng K."/>
            <person name="Yu B."/>
        </authorList>
    </citation>
    <scope>NUCLEOTIDE SEQUENCE</scope>
    <source>
        <strain evidence="1">NM01_1-7b</strain>
    </source>
</reference>
<dbReference type="EMBL" id="SRYA01000034">
    <property type="protein sequence ID" value="TGY95120.1"/>
    <property type="molecule type" value="Genomic_DNA"/>
</dbReference>
<proteinExistence type="predicted"/>
<gene>
    <name evidence="1" type="ORF">E5329_16270</name>
</gene>
<evidence type="ECO:0000313" key="2">
    <source>
        <dbReference type="Proteomes" id="UP000304953"/>
    </source>
</evidence>
<organism evidence="1 2">
    <name type="scientific">Petralouisia muris</name>
    <dbReference type="NCBI Taxonomy" id="3032872"/>
    <lineage>
        <taxon>Bacteria</taxon>
        <taxon>Bacillati</taxon>
        <taxon>Bacillota</taxon>
        <taxon>Clostridia</taxon>
        <taxon>Lachnospirales</taxon>
        <taxon>Lachnospiraceae</taxon>
        <taxon>Petralouisia</taxon>
    </lineage>
</organism>
<dbReference type="Proteomes" id="UP000304953">
    <property type="component" value="Unassembled WGS sequence"/>
</dbReference>
<accession>A0AC61RT76</accession>
<comment type="caution">
    <text evidence="1">The sequence shown here is derived from an EMBL/GenBank/DDBJ whole genome shotgun (WGS) entry which is preliminary data.</text>
</comment>